<gene>
    <name evidence="1" type="ORF">O181_090550</name>
</gene>
<dbReference type="AlphaFoldDB" id="A0A9Q3P772"/>
<reference evidence="1" key="1">
    <citation type="submission" date="2021-03" db="EMBL/GenBank/DDBJ databases">
        <title>Draft genome sequence of rust myrtle Austropuccinia psidii MF-1, a brazilian biotype.</title>
        <authorList>
            <person name="Quecine M.C."/>
            <person name="Pachon D.M.R."/>
            <person name="Bonatelli M.L."/>
            <person name="Correr F.H."/>
            <person name="Franceschini L.M."/>
            <person name="Leite T.F."/>
            <person name="Margarido G.R.A."/>
            <person name="Almeida C.A."/>
            <person name="Ferrarezi J.A."/>
            <person name="Labate C.A."/>
        </authorList>
    </citation>
    <scope>NUCLEOTIDE SEQUENCE</scope>
    <source>
        <strain evidence="1">MF-1</strain>
    </source>
</reference>
<proteinExistence type="predicted"/>
<evidence type="ECO:0000313" key="1">
    <source>
        <dbReference type="EMBL" id="MBW0550835.1"/>
    </source>
</evidence>
<dbReference type="EMBL" id="AVOT02056514">
    <property type="protein sequence ID" value="MBW0550835.1"/>
    <property type="molecule type" value="Genomic_DNA"/>
</dbReference>
<organism evidence="1 2">
    <name type="scientific">Austropuccinia psidii MF-1</name>
    <dbReference type="NCBI Taxonomy" id="1389203"/>
    <lineage>
        <taxon>Eukaryota</taxon>
        <taxon>Fungi</taxon>
        <taxon>Dikarya</taxon>
        <taxon>Basidiomycota</taxon>
        <taxon>Pucciniomycotina</taxon>
        <taxon>Pucciniomycetes</taxon>
        <taxon>Pucciniales</taxon>
        <taxon>Sphaerophragmiaceae</taxon>
        <taxon>Austropuccinia</taxon>
    </lineage>
</organism>
<name>A0A9Q3P772_9BASI</name>
<evidence type="ECO:0000313" key="2">
    <source>
        <dbReference type="Proteomes" id="UP000765509"/>
    </source>
</evidence>
<comment type="caution">
    <text evidence="1">The sequence shown here is derived from an EMBL/GenBank/DDBJ whole genome shotgun (WGS) entry which is preliminary data.</text>
</comment>
<accession>A0A9Q3P772</accession>
<protein>
    <submittedName>
        <fullName evidence="1">Uncharacterized protein</fullName>
    </submittedName>
</protein>
<dbReference type="Proteomes" id="UP000765509">
    <property type="component" value="Unassembled WGS sequence"/>
</dbReference>
<sequence length="146" mass="16239">MHQLASATVSNHLCQWPMLLTLYPRHASTPTIADLKALTLTLPHACAIVSTPYHAYTHKICVPPPPHVRTQTSLCFHTPSSFFLLLTMIMLPLRPIDMCPLDHPYTSTRRLILSTIYHAYTPTVPSIYYSAPATPPLTMLILPAAP</sequence>
<keyword evidence="2" id="KW-1185">Reference proteome</keyword>